<dbReference type="InterPro" id="IPR002625">
    <property type="entry name" value="Smr_dom"/>
</dbReference>
<proteinExistence type="predicted"/>
<dbReference type="Gene3D" id="3.30.1370.110">
    <property type="match status" value="1"/>
</dbReference>
<accession>A0A6H2DPB4</accession>
<gene>
    <name evidence="2" type="ORF">HF685_11460</name>
</gene>
<evidence type="ECO:0000259" key="1">
    <source>
        <dbReference type="PROSITE" id="PS50828"/>
    </source>
</evidence>
<dbReference type="SUPFAM" id="SSF160443">
    <property type="entry name" value="SMR domain-like"/>
    <property type="match status" value="1"/>
</dbReference>
<evidence type="ECO:0000313" key="3">
    <source>
        <dbReference type="Proteomes" id="UP000501600"/>
    </source>
</evidence>
<dbReference type="PANTHER" id="PTHR35562:SF2">
    <property type="entry name" value="DNA ENDONUCLEASE SMRA-RELATED"/>
    <property type="match status" value="1"/>
</dbReference>
<organism evidence="2 3">
    <name type="scientific">Parasphingorhabdus halotolerans</name>
    <dbReference type="NCBI Taxonomy" id="2725558"/>
    <lineage>
        <taxon>Bacteria</taxon>
        <taxon>Pseudomonadati</taxon>
        <taxon>Pseudomonadota</taxon>
        <taxon>Alphaproteobacteria</taxon>
        <taxon>Sphingomonadales</taxon>
        <taxon>Sphingomonadaceae</taxon>
        <taxon>Parasphingorhabdus</taxon>
    </lineage>
</organism>
<dbReference type="InterPro" id="IPR036063">
    <property type="entry name" value="Smr_dom_sf"/>
</dbReference>
<dbReference type="Pfam" id="PF01713">
    <property type="entry name" value="Smr"/>
    <property type="match status" value="1"/>
</dbReference>
<sequence>MSDRPLTAGEKALWQKFIESVKPLDQTRVSRVKSLPVAKKLRVVSGPITAQTFGVKPSAAIPLKDQVPVPTKHGLDGHWERRLTKGVVQPEVTIDLHGYTLTTAHGRLDSALELSIAAGHRAILLITGKERSADERRRDGGRGAIRAAIADWLAASRHASHIATVRNAHPRHGGSGALYIILRRRR</sequence>
<dbReference type="Proteomes" id="UP000501600">
    <property type="component" value="Chromosome"/>
</dbReference>
<dbReference type="PANTHER" id="PTHR35562">
    <property type="entry name" value="DNA ENDONUCLEASE SMRA-RELATED"/>
    <property type="match status" value="1"/>
</dbReference>
<evidence type="ECO:0000313" key="2">
    <source>
        <dbReference type="EMBL" id="QJB69823.1"/>
    </source>
</evidence>
<dbReference type="PROSITE" id="PS50828">
    <property type="entry name" value="SMR"/>
    <property type="match status" value="1"/>
</dbReference>
<reference evidence="2 3" key="1">
    <citation type="submission" date="2020-04" db="EMBL/GenBank/DDBJ databases">
        <title>Genome sequence for Sphingorhabdus sp. strain M1.</title>
        <authorList>
            <person name="Park S.-J."/>
        </authorList>
    </citation>
    <scope>NUCLEOTIDE SEQUENCE [LARGE SCALE GENOMIC DNA]</scope>
    <source>
        <strain evidence="2 3">JK6</strain>
    </source>
</reference>
<name>A0A6H2DPB4_9SPHN</name>
<keyword evidence="3" id="KW-1185">Reference proteome</keyword>
<protein>
    <submittedName>
        <fullName evidence="2">DNA mismatch repair protein MutS</fullName>
    </submittedName>
</protein>
<dbReference type="AlphaFoldDB" id="A0A6H2DPB4"/>
<dbReference type="EMBL" id="CP051217">
    <property type="protein sequence ID" value="QJB69823.1"/>
    <property type="molecule type" value="Genomic_DNA"/>
</dbReference>
<feature type="domain" description="Smr" evidence="1">
    <location>
        <begin position="94"/>
        <end position="183"/>
    </location>
</feature>
<dbReference type="KEGG" id="phao:HF685_11460"/>
<dbReference type="RefSeq" id="WP_168820092.1">
    <property type="nucleotide sequence ID" value="NZ_CP051217.1"/>
</dbReference>